<evidence type="ECO:0000313" key="9">
    <source>
        <dbReference type="Proteomes" id="UP000006732"/>
    </source>
</evidence>
<dbReference type="Pfam" id="PF04403">
    <property type="entry name" value="PqiA"/>
    <property type="match status" value="1"/>
</dbReference>
<keyword evidence="5 7" id="KW-1133">Transmembrane helix</keyword>
<reference evidence="8 9" key="1">
    <citation type="submission" date="2006-10" db="EMBL/GenBank/DDBJ databases">
        <title>Complete sequence of chromosome of Pelobacter propionicus DSM 2379.</title>
        <authorList>
            <consortium name="US DOE Joint Genome Institute"/>
            <person name="Copeland A."/>
            <person name="Lucas S."/>
            <person name="Lapidus A."/>
            <person name="Barry K."/>
            <person name="Detter J.C."/>
            <person name="Glavina del Rio T."/>
            <person name="Hammon N."/>
            <person name="Israni S."/>
            <person name="Dalin E."/>
            <person name="Tice H."/>
            <person name="Pitluck S."/>
            <person name="Saunders E."/>
            <person name="Brettin T."/>
            <person name="Bruce D."/>
            <person name="Han C."/>
            <person name="Tapia R."/>
            <person name="Schmutz J."/>
            <person name="Larimer F."/>
            <person name="Land M."/>
            <person name="Hauser L."/>
            <person name="Kyrpides N."/>
            <person name="Kim E."/>
            <person name="Lovley D."/>
            <person name="Richardson P."/>
        </authorList>
    </citation>
    <scope>NUCLEOTIDE SEQUENCE [LARGE SCALE GENOMIC DNA]</scope>
    <source>
        <strain evidence="9">DSM 2379 / NBRC 103807 / OttBd1</strain>
    </source>
</reference>
<proteinExistence type="predicted"/>
<dbReference type="InterPro" id="IPR007498">
    <property type="entry name" value="PqiA-like"/>
</dbReference>
<organism evidence="8 9">
    <name type="scientific">Pelobacter propionicus (strain DSM 2379 / NBRC 103807 / OttBd1)</name>
    <dbReference type="NCBI Taxonomy" id="338966"/>
    <lineage>
        <taxon>Bacteria</taxon>
        <taxon>Pseudomonadati</taxon>
        <taxon>Thermodesulfobacteriota</taxon>
        <taxon>Desulfuromonadia</taxon>
        <taxon>Desulfuromonadales</taxon>
        <taxon>Desulfuromonadaceae</taxon>
        <taxon>Pelobacter</taxon>
    </lineage>
</organism>
<dbReference type="eggNOG" id="COG2995">
    <property type="taxonomic scope" value="Bacteria"/>
</dbReference>
<dbReference type="InterPro" id="IPR051800">
    <property type="entry name" value="PqiA-PqiB_transport"/>
</dbReference>
<sequence length="213" mass="23227">MTRAPLTAQDCGLFSCHVCGLLSKGVKGSGESRCPRCSAPLHFRKPNSVSRSLALLIAAYIMYIPANLLPIMKTGSMFGAQDDTIMSGVVYLWHSGSWDLALVVFIASILVPLLKLIALTLLLVSVHFRSTWLPLQRTKLYRIVELIGRWSMLDIYVVTILAALVQVGSLATITAGPAALAFGAVVVLTMFAAMAFDPRLIWDPLKKARTEHD</sequence>
<dbReference type="PANTHER" id="PTHR30462">
    <property type="entry name" value="INTERMEMBRANE TRANSPORT PROTEIN PQIB-RELATED"/>
    <property type="match status" value="1"/>
</dbReference>
<evidence type="ECO:0000256" key="5">
    <source>
        <dbReference type="ARBA" id="ARBA00022989"/>
    </source>
</evidence>
<comment type="subcellular location">
    <subcellularLocation>
        <location evidence="1">Cell inner membrane</location>
    </subcellularLocation>
</comment>
<evidence type="ECO:0000256" key="3">
    <source>
        <dbReference type="ARBA" id="ARBA00022519"/>
    </source>
</evidence>
<gene>
    <name evidence="8" type="ordered locus">Ppro_0402</name>
</gene>
<dbReference type="HOGENOM" id="CLU_041903_2_0_7"/>
<evidence type="ECO:0000256" key="6">
    <source>
        <dbReference type="ARBA" id="ARBA00023136"/>
    </source>
</evidence>
<dbReference type="OrthoDB" id="9800207at2"/>
<dbReference type="EMBL" id="CP000482">
    <property type="protein sequence ID" value="ABK98036.1"/>
    <property type="molecule type" value="Genomic_DNA"/>
</dbReference>
<feature type="transmembrane region" description="Helical" evidence="7">
    <location>
        <begin position="147"/>
        <end position="167"/>
    </location>
</feature>
<evidence type="ECO:0000256" key="7">
    <source>
        <dbReference type="SAM" id="Phobius"/>
    </source>
</evidence>
<dbReference type="STRING" id="338966.Ppro_0402"/>
<evidence type="ECO:0000256" key="1">
    <source>
        <dbReference type="ARBA" id="ARBA00004533"/>
    </source>
</evidence>
<dbReference type="RefSeq" id="WP_011734350.1">
    <property type="nucleotide sequence ID" value="NC_008609.1"/>
</dbReference>
<keyword evidence="3" id="KW-0997">Cell inner membrane</keyword>
<evidence type="ECO:0000256" key="2">
    <source>
        <dbReference type="ARBA" id="ARBA00022475"/>
    </source>
</evidence>
<accession>A1AL16</accession>
<dbReference type="KEGG" id="ppd:Ppro_0402"/>
<protein>
    <submittedName>
        <fullName evidence="8">Paraquat-inducible protein A</fullName>
    </submittedName>
</protein>
<dbReference type="AlphaFoldDB" id="A1AL16"/>
<evidence type="ECO:0000256" key="4">
    <source>
        <dbReference type="ARBA" id="ARBA00022692"/>
    </source>
</evidence>
<dbReference type="PANTHER" id="PTHR30462:SF3">
    <property type="entry name" value="INTERMEMBRANE TRANSPORT PROTEIN PQIA"/>
    <property type="match status" value="1"/>
</dbReference>
<dbReference type="GO" id="GO:0005886">
    <property type="term" value="C:plasma membrane"/>
    <property type="evidence" value="ECO:0007669"/>
    <property type="project" value="UniProtKB-SubCell"/>
</dbReference>
<evidence type="ECO:0000313" key="8">
    <source>
        <dbReference type="EMBL" id="ABK98036.1"/>
    </source>
</evidence>
<feature type="transmembrane region" description="Helical" evidence="7">
    <location>
        <begin position="173"/>
        <end position="196"/>
    </location>
</feature>
<feature type="transmembrane region" description="Helical" evidence="7">
    <location>
        <begin position="100"/>
        <end position="126"/>
    </location>
</feature>
<name>A1AL16_PELPD</name>
<keyword evidence="4 7" id="KW-0812">Transmembrane</keyword>
<feature type="transmembrane region" description="Helical" evidence="7">
    <location>
        <begin position="53"/>
        <end position="72"/>
    </location>
</feature>
<keyword evidence="9" id="KW-1185">Reference proteome</keyword>
<dbReference type="Proteomes" id="UP000006732">
    <property type="component" value="Chromosome"/>
</dbReference>
<keyword evidence="6 7" id="KW-0472">Membrane</keyword>
<keyword evidence="2" id="KW-1003">Cell membrane</keyword>